<organism evidence="6 7">
    <name type="scientific">Kaistia soli DSM 19436</name>
    <dbReference type="NCBI Taxonomy" id="1122133"/>
    <lineage>
        <taxon>Bacteria</taxon>
        <taxon>Pseudomonadati</taxon>
        <taxon>Pseudomonadota</taxon>
        <taxon>Alphaproteobacteria</taxon>
        <taxon>Hyphomicrobiales</taxon>
        <taxon>Kaistiaceae</taxon>
        <taxon>Kaistia</taxon>
    </lineage>
</organism>
<proteinExistence type="inferred from homology"/>
<keyword evidence="5" id="KW-0479">Metal-binding</keyword>
<dbReference type="EMBL" id="FQUP01000007">
    <property type="protein sequence ID" value="SHG73159.1"/>
    <property type="molecule type" value="Genomic_DNA"/>
</dbReference>
<gene>
    <name evidence="6" type="ORF">SAMN02745157_4709</name>
</gene>
<keyword evidence="7" id="KW-1185">Reference proteome</keyword>
<dbReference type="GO" id="GO:0030272">
    <property type="term" value="F:5-formyltetrahydrofolate cyclo-ligase activity"/>
    <property type="evidence" value="ECO:0007669"/>
    <property type="project" value="UniProtKB-EC"/>
</dbReference>
<protein>
    <recommendedName>
        <fullName evidence="5">5-formyltetrahydrofolate cyclo-ligase</fullName>
        <ecNumber evidence="5">6.3.3.2</ecNumber>
    </recommendedName>
</protein>
<evidence type="ECO:0000256" key="5">
    <source>
        <dbReference type="RuleBase" id="RU361279"/>
    </source>
</evidence>
<evidence type="ECO:0000256" key="3">
    <source>
        <dbReference type="ARBA" id="ARBA00022840"/>
    </source>
</evidence>
<dbReference type="EC" id="6.3.3.2" evidence="5"/>
<dbReference type="GO" id="GO:0035999">
    <property type="term" value="P:tetrahydrofolate interconversion"/>
    <property type="evidence" value="ECO:0007669"/>
    <property type="project" value="TreeGrafter"/>
</dbReference>
<name>A0A1M5M858_9HYPH</name>
<comment type="similarity">
    <text evidence="1 5">Belongs to the 5-formyltetrahydrofolate cyclo-ligase family.</text>
</comment>
<dbReference type="PANTHER" id="PTHR23407:SF1">
    <property type="entry name" value="5-FORMYLTETRAHYDROFOLATE CYCLO-LIGASE"/>
    <property type="match status" value="1"/>
</dbReference>
<dbReference type="PANTHER" id="PTHR23407">
    <property type="entry name" value="ATPASE INHIBITOR/5-FORMYLTETRAHYDROFOLATE CYCLO-LIGASE"/>
    <property type="match status" value="1"/>
</dbReference>
<evidence type="ECO:0000313" key="6">
    <source>
        <dbReference type="EMBL" id="SHG73159.1"/>
    </source>
</evidence>
<feature type="binding site" evidence="4">
    <location>
        <begin position="4"/>
        <end position="8"/>
    </location>
    <ligand>
        <name>ATP</name>
        <dbReference type="ChEBI" id="CHEBI:30616"/>
    </ligand>
</feature>
<dbReference type="InterPro" id="IPR002698">
    <property type="entry name" value="FTHF_cligase"/>
</dbReference>
<dbReference type="SUPFAM" id="SSF100950">
    <property type="entry name" value="NagB/RpiA/CoA transferase-like"/>
    <property type="match status" value="1"/>
</dbReference>
<evidence type="ECO:0000256" key="2">
    <source>
        <dbReference type="ARBA" id="ARBA00022741"/>
    </source>
</evidence>
<dbReference type="Proteomes" id="UP000184485">
    <property type="component" value="Unassembled WGS sequence"/>
</dbReference>
<dbReference type="AlphaFoldDB" id="A0A1M5M858"/>
<sequence length="189" mass="20296">MSEKSELRAATLARRDAISPAARAAHAMAAAEHAKPLLVDLRGRVLSGYFPIRSEADPRPLMSIAAARGVELALPVTTPAGLLFRRWHHGDPLIPAGFGTSGPSPAAPSVIPDILVMPLAAFDRRLHRIGYGQGHYDRAIDGLRADGHKPLLIGLAFAAQEVEKVPFEPHDIPLDFIVTEEELIAVQCA</sequence>
<accession>A0A1M5M858</accession>
<keyword evidence="2 4" id="KW-0547">Nucleotide-binding</keyword>
<dbReference type="InterPro" id="IPR037171">
    <property type="entry name" value="NagB/RpiA_transferase-like"/>
</dbReference>
<dbReference type="Pfam" id="PF01812">
    <property type="entry name" value="5-FTHF_cyc-lig"/>
    <property type="match status" value="1"/>
</dbReference>
<dbReference type="NCBIfam" id="TIGR02727">
    <property type="entry name" value="MTHFS_bact"/>
    <property type="match status" value="1"/>
</dbReference>
<keyword evidence="3 4" id="KW-0067">ATP-binding</keyword>
<keyword evidence="5" id="KW-0460">Magnesium</keyword>
<evidence type="ECO:0000256" key="1">
    <source>
        <dbReference type="ARBA" id="ARBA00010638"/>
    </source>
</evidence>
<dbReference type="Gene3D" id="3.40.50.10420">
    <property type="entry name" value="NagB/RpiA/CoA transferase-like"/>
    <property type="match status" value="1"/>
</dbReference>
<comment type="cofactor">
    <cofactor evidence="5">
        <name>Mg(2+)</name>
        <dbReference type="ChEBI" id="CHEBI:18420"/>
    </cofactor>
</comment>
<dbReference type="PIRSF" id="PIRSF006806">
    <property type="entry name" value="FTHF_cligase"/>
    <property type="match status" value="1"/>
</dbReference>
<dbReference type="STRING" id="1122133.SAMN02745157_4709"/>
<feature type="binding site" evidence="4">
    <location>
        <position position="55"/>
    </location>
    <ligand>
        <name>substrate</name>
    </ligand>
</feature>
<keyword evidence="6" id="KW-0436">Ligase</keyword>
<dbReference type="RefSeq" id="WP_073058268.1">
    <property type="nucleotide sequence ID" value="NZ_FQUP01000007.1"/>
</dbReference>
<dbReference type="GO" id="GO:0046872">
    <property type="term" value="F:metal ion binding"/>
    <property type="evidence" value="ECO:0007669"/>
    <property type="project" value="UniProtKB-KW"/>
</dbReference>
<dbReference type="GO" id="GO:0005524">
    <property type="term" value="F:ATP binding"/>
    <property type="evidence" value="ECO:0007669"/>
    <property type="project" value="UniProtKB-KW"/>
</dbReference>
<dbReference type="GO" id="GO:0009396">
    <property type="term" value="P:folic acid-containing compound biosynthetic process"/>
    <property type="evidence" value="ECO:0007669"/>
    <property type="project" value="TreeGrafter"/>
</dbReference>
<dbReference type="InterPro" id="IPR024185">
    <property type="entry name" value="FTHF_cligase-like_sf"/>
</dbReference>
<evidence type="ECO:0000313" key="7">
    <source>
        <dbReference type="Proteomes" id="UP000184485"/>
    </source>
</evidence>
<comment type="catalytic activity">
    <reaction evidence="5">
        <text>(6S)-5-formyl-5,6,7,8-tetrahydrofolate + ATP = (6R)-5,10-methenyltetrahydrofolate + ADP + phosphate</text>
        <dbReference type="Rhea" id="RHEA:10488"/>
        <dbReference type="ChEBI" id="CHEBI:30616"/>
        <dbReference type="ChEBI" id="CHEBI:43474"/>
        <dbReference type="ChEBI" id="CHEBI:57455"/>
        <dbReference type="ChEBI" id="CHEBI:57457"/>
        <dbReference type="ChEBI" id="CHEBI:456216"/>
        <dbReference type="EC" id="6.3.3.2"/>
    </reaction>
</comment>
<feature type="binding site" evidence="4">
    <location>
        <begin position="128"/>
        <end position="136"/>
    </location>
    <ligand>
        <name>ATP</name>
        <dbReference type="ChEBI" id="CHEBI:30616"/>
    </ligand>
</feature>
<evidence type="ECO:0000256" key="4">
    <source>
        <dbReference type="PIRSR" id="PIRSR006806-1"/>
    </source>
</evidence>
<reference evidence="6 7" key="1">
    <citation type="submission" date="2016-11" db="EMBL/GenBank/DDBJ databases">
        <authorList>
            <person name="Jaros S."/>
            <person name="Januszkiewicz K."/>
            <person name="Wedrychowicz H."/>
        </authorList>
    </citation>
    <scope>NUCLEOTIDE SEQUENCE [LARGE SCALE GENOMIC DNA]</scope>
    <source>
        <strain evidence="6 7">DSM 19436</strain>
    </source>
</reference>